<accession>A0A6M3INU9</accession>
<evidence type="ECO:0000256" key="1">
    <source>
        <dbReference type="SAM" id="Coils"/>
    </source>
</evidence>
<sequence>MRRLKHEEHGEVPEAEWTSIQEERLEKNTNIAFFIIDCGCQASTMWKIEYLFDKKHLEQIELKCPACGWIQLMVVNAEIQNGVNTKIVESWNNGVSVQGLSNKKQNEKIKELTCKIKDLHAQLENKQKLPNVDPDGEDGEREITEFPWTGYSPNTIINQAIVSAYTTSYHTTYTQQPIKAQTKFTHSIPQQPSIKSYTQPQQSNKTKLSPHTSVFVLSIVTTMLISIALFLVMLDALK</sequence>
<reference evidence="3" key="1">
    <citation type="submission" date="2020-03" db="EMBL/GenBank/DDBJ databases">
        <title>The deep terrestrial virosphere.</title>
        <authorList>
            <person name="Holmfeldt K."/>
            <person name="Nilsson E."/>
            <person name="Simone D."/>
            <person name="Lopez-Fernandez M."/>
            <person name="Wu X."/>
            <person name="de Brujin I."/>
            <person name="Lundin D."/>
            <person name="Andersson A."/>
            <person name="Bertilsson S."/>
            <person name="Dopson M."/>
        </authorList>
    </citation>
    <scope>NUCLEOTIDE SEQUENCE</scope>
    <source>
        <strain evidence="4">MM415A00821</strain>
        <strain evidence="3">MM415B01315</strain>
    </source>
</reference>
<gene>
    <name evidence="4" type="ORF">MM415A00821_0004</name>
    <name evidence="3" type="ORF">MM415B01315_0029</name>
</gene>
<feature type="transmembrane region" description="Helical" evidence="2">
    <location>
        <begin position="214"/>
        <end position="234"/>
    </location>
</feature>
<dbReference type="EMBL" id="MT141364">
    <property type="protein sequence ID" value="QJA59320.1"/>
    <property type="molecule type" value="Genomic_DNA"/>
</dbReference>
<keyword evidence="2" id="KW-0472">Membrane</keyword>
<dbReference type="EMBL" id="MT142398">
    <property type="protein sequence ID" value="QJA79882.1"/>
    <property type="molecule type" value="Genomic_DNA"/>
</dbReference>
<dbReference type="AlphaFoldDB" id="A0A6M3INU9"/>
<keyword evidence="1" id="KW-0175">Coiled coil</keyword>
<evidence type="ECO:0000256" key="2">
    <source>
        <dbReference type="SAM" id="Phobius"/>
    </source>
</evidence>
<name>A0A6M3INU9_9ZZZZ</name>
<protein>
    <submittedName>
        <fullName evidence="3">Uncharacterized protein</fullName>
    </submittedName>
</protein>
<organism evidence="3">
    <name type="scientific">viral metagenome</name>
    <dbReference type="NCBI Taxonomy" id="1070528"/>
    <lineage>
        <taxon>unclassified sequences</taxon>
        <taxon>metagenomes</taxon>
        <taxon>organismal metagenomes</taxon>
    </lineage>
</organism>
<keyword evidence="2" id="KW-1133">Transmembrane helix</keyword>
<keyword evidence="2" id="KW-0812">Transmembrane</keyword>
<proteinExistence type="predicted"/>
<evidence type="ECO:0000313" key="4">
    <source>
        <dbReference type="EMBL" id="QJA79882.1"/>
    </source>
</evidence>
<evidence type="ECO:0000313" key="3">
    <source>
        <dbReference type="EMBL" id="QJA59320.1"/>
    </source>
</evidence>
<feature type="coiled-coil region" evidence="1">
    <location>
        <begin position="102"/>
        <end position="129"/>
    </location>
</feature>